<proteinExistence type="predicted"/>
<feature type="region of interest" description="Disordered" evidence="5">
    <location>
        <begin position="201"/>
        <end position="224"/>
    </location>
</feature>
<keyword evidence="3" id="KW-1133">Transmembrane helix</keyword>
<comment type="subcellular location">
    <subcellularLocation>
        <location evidence="1">Membrane</location>
        <topology evidence="1">Single-pass membrane protein</topology>
    </subcellularLocation>
</comment>
<gene>
    <name evidence="7" type="ORF">K3148_09315</name>
</gene>
<evidence type="ECO:0000256" key="1">
    <source>
        <dbReference type="ARBA" id="ARBA00004167"/>
    </source>
</evidence>
<dbReference type="RefSeq" id="WP_221424546.1">
    <property type="nucleotide sequence ID" value="NZ_CP081295.1"/>
</dbReference>
<keyword evidence="2" id="KW-0812">Transmembrane</keyword>
<evidence type="ECO:0000256" key="5">
    <source>
        <dbReference type="SAM" id="MobiDB-lite"/>
    </source>
</evidence>
<evidence type="ECO:0000256" key="2">
    <source>
        <dbReference type="ARBA" id="ARBA00022692"/>
    </source>
</evidence>
<evidence type="ECO:0000313" key="8">
    <source>
        <dbReference type="Proteomes" id="UP000824281"/>
    </source>
</evidence>
<evidence type="ECO:0000313" key="7">
    <source>
        <dbReference type="EMBL" id="QZD89037.1"/>
    </source>
</evidence>
<keyword evidence="4" id="KW-0472">Membrane</keyword>
<protein>
    <submittedName>
        <fullName evidence="7">Energy transducer TonB</fullName>
    </submittedName>
</protein>
<reference evidence="7 8" key="1">
    <citation type="submission" date="2021-08" db="EMBL/GenBank/DDBJ databases">
        <title>Comparative Genomics Analysis of the Genus Qipengyuania Reveals Extensive Genetic Diversity and Metabolic Versatility, Including the Description of Fifteen Novel Species.</title>
        <authorList>
            <person name="Liu Y."/>
        </authorList>
    </citation>
    <scope>NUCLEOTIDE SEQUENCE [LARGE SCALE GENOMIC DNA]</scope>
    <source>
        <strain evidence="7 8">1NDH13</strain>
    </source>
</reference>
<evidence type="ECO:0000259" key="6">
    <source>
        <dbReference type="Pfam" id="PF03544"/>
    </source>
</evidence>
<name>A0ABX8ZJ76_9SPHN</name>
<keyword evidence="8" id="KW-1185">Reference proteome</keyword>
<dbReference type="InterPro" id="IPR006260">
    <property type="entry name" value="TonB/TolA_C"/>
</dbReference>
<dbReference type="EMBL" id="CP081295">
    <property type="protein sequence ID" value="QZD89037.1"/>
    <property type="molecule type" value="Genomic_DNA"/>
</dbReference>
<dbReference type="Gene3D" id="3.30.1150.10">
    <property type="match status" value="1"/>
</dbReference>
<dbReference type="SUPFAM" id="SSF74653">
    <property type="entry name" value="TolA/TonB C-terminal domain"/>
    <property type="match status" value="1"/>
</dbReference>
<feature type="compositionally biased region" description="Polar residues" evidence="5">
    <location>
        <begin position="213"/>
        <end position="224"/>
    </location>
</feature>
<dbReference type="Pfam" id="PF03544">
    <property type="entry name" value="TonB_C"/>
    <property type="match status" value="1"/>
</dbReference>
<dbReference type="NCBIfam" id="TIGR01352">
    <property type="entry name" value="tonB_Cterm"/>
    <property type="match status" value="1"/>
</dbReference>
<sequence length="224" mass="24096">MSYVDQHNGPSPAGLASSIIVQSAIGALVIAGLSVTQMAPPIETGPMDPIDYPLDPPPEPEEPEVQPEVSEQVPSTPPPYVPPTRIQFEVPSPKIDVTDLLPPPRPPQPKIMPKIEPAPPAPTPTFDPVSAKPRNDPGAWLTNSDYRSSWVRREYTGVAGFRLDIAASGKVTGCRITSTTGHSELDEATCKLIQRRARFEPARGPNGEPVAGSFSSSVRWQLPE</sequence>
<dbReference type="InterPro" id="IPR037682">
    <property type="entry name" value="TonB_C"/>
</dbReference>
<accession>A0ABX8ZJ76</accession>
<evidence type="ECO:0000256" key="4">
    <source>
        <dbReference type="ARBA" id="ARBA00023136"/>
    </source>
</evidence>
<organism evidence="7 8">
    <name type="scientific">Qipengyuania aurantiaca</name>
    <dbReference type="NCBI Taxonomy" id="2867233"/>
    <lineage>
        <taxon>Bacteria</taxon>
        <taxon>Pseudomonadati</taxon>
        <taxon>Pseudomonadota</taxon>
        <taxon>Alphaproteobacteria</taxon>
        <taxon>Sphingomonadales</taxon>
        <taxon>Erythrobacteraceae</taxon>
        <taxon>Qipengyuania</taxon>
    </lineage>
</organism>
<evidence type="ECO:0000256" key="3">
    <source>
        <dbReference type="ARBA" id="ARBA00022989"/>
    </source>
</evidence>
<feature type="domain" description="TonB C-terminal" evidence="6">
    <location>
        <begin position="151"/>
        <end position="222"/>
    </location>
</feature>
<feature type="region of interest" description="Disordered" evidence="5">
    <location>
        <begin position="40"/>
        <end position="101"/>
    </location>
</feature>
<dbReference type="Proteomes" id="UP000824281">
    <property type="component" value="Chromosome"/>
</dbReference>
<dbReference type="PRINTS" id="PR01217">
    <property type="entry name" value="PRICHEXTENSN"/>
</dbReference>